<comment type="caution">
    <text evidence="5">The sequence shown here is derived from an EMBL/GenBank/DDBJ whole genome shotgun (WGS) entry which is preliminary data.</text>
</comment>
<evidence type="ECO:0000259" key="3">
    <source>
        <dbReference type="Pfam" id="PF01051"/>
    </source>
</evidence>
<dbReference type="SUPFAM" id="SSF46785">
    <property type="entry name" value="Winged helix' DNA-binding domain"/>
    <property type="match status" value="2"/>
</dbReference>
<reference evidence="5 6" key="1">
    <citation type="journal article" date="2014" name="Genome Announc.">
        <title>The Genome of the Predominant Equine Lactobacillus Species, Lactobacillus equi, Is Reflective of Its Lifestyle Adaptations to an Herbivorous Host.</title>
        <authorList>
            <person name="O'Donnell M.M."/>
            <person name="Harris H.M."/>
            <person name="O'Toole P.W."/>
            <person name="Ross R.P."/>
        </authorList>
    </citation>
    <scope>NUCLEOTIDE SEQUENCE [LARGE SCALE GENOMIC DNA]</scope>
    <source>
        <strain evidence="5 6">DPC 6820</strain>
    </source>
</reference>
<dbReference type="PATRIC" id="fig|1392007.3.peg.604"/>
<feature type="domain" description="Lactococcus lactis RepB C-terminal" evidence="4">
    <location>
        <begin position="350"/>
        <end position="447"/>
    </location>
</feature>
<dbReference type="Pfam" id="PF06430">
    <property type="entry name" value="L_lactis_RepB_C"/>
    <property type="match status" value="1"/>
</dbReference>
<dbReference type="Proteomes" id="UP000018559">
    <property type="component" value="Unassembled WGS sequence"/>
</dbReference>
<dbReference type="GO" id="GO:0003887">
    <property type="term" value="F:DNA-directed DNA polymerase activity"/>
    <property type="evidence" value="ECO:0007669"/>
    <property type="project" value="InterPro"/>
</dbReference>
<evidence type="ECO:0000256" key="1">
    <source>
        <dbReference type="ARBA" id="ARBA00038283"/>
    </source>
</evidence>
<evidence type="ECO:0000313" key="6">
    <source>
        <dbReference type="Proteomes" id="UP000018559"/>
    </source>
</evidence>
<feature type="domain" description="Initiator Rep protein WH1" evidence="3">
    <location>
        <begin position="6"/>
        <end position="142"/>
    </location>
</feature>
<evidence type="ECO:0000313" key="5">
    <source>
        <dbReference type="EMBL" id="ETA74583.1"/>
    </source>
</evidence>
<dbReference type="AlphaFoldDB" id="V7HZF0"/>
<name>V7HZF0_9LACO</name>
<feature type="coiled-coil region" evidence="2">
    <location>
        <begin position="496"/>
        <end position="523"/>
    </location>
</feature>
<dbReference type="GO" id="GO:0006270">
    <property type="term" value="P:DNA replication initiation"/>
    <property type="evidence" value="ECO:0007669"/>
    <property type="project" value="InterPro"/>
</dbReference>
<keyword evidence="2" id="KW-0175">Coiled coil</keyword>
<protein>
    <submittedName>
        <fullName evidence="5">Replication initiator protein</fullName>
    </submittedName>
</protein>
<accession>V7HZF0</accession>
<keyword evidence="6" id="KW-1185">Reference proteome</keyword>
<evidence type="ECO:0000259" key="4">
    <source>
        <dbReference type="Pfam" id="PF06430"/>
    </source>
</evidence>
<dbReference type="Pfam" id="PF21205">
    <property type="entry name" value="Rep3_C"/>
    <property type="match status" value="1"/>
</dbReference>
<comment type="similarity">
    <text evidence="1">Belongs to the initiator RepB protein family.</text>
</comment>
<dbReference type="InterPro" id="IPR036388">
    <property type="entry name" value="WH-like_DNA-bd_sf"/>
</dbReference>
<dbReference type="Gene3D" id="1.10.10.10">
    <property type="entry name" value="Winged helix-like DNA-binding domain superfamily/Winged helix DNA-binding domain"/>
    <property type="match status" value="2"/>
</dbReference>
<organism evidence="5 6">
    <name type="scientific">Ligilactobacillus equi DPC 6820</name>
    <dbReference type="NCBI Taxonomy" id="1392007"/>
    <lineage>
        <taxon>Bacteria</taxon>
        <taxon>Bacillati</taxon>
        <taxon>Bacillota</taxon>
        <taxon>Bacilli</taxon>
        <taxon>Lactobacillales</taxon>
        <taxon>Lactobacillaceae</taxon>
        <taxon>Ligilactobacillus</taxon>
    </lineage>
</organism>
<evidence type="ECO:0000256" key="2">
    <source>
        <dbReference type="SAM" id="Coils"/>
    </source>
</evidence>
<dbReference type="Pfam" id="PF01051">
    <property type="entry name" value="Rep3_N"/>
    <property type="match status" value="1"/>
</dbReference>
<dbReference type="InterPro" id="IPR000525">
    <property type="entry name" value="Initiator_Rep_WH1"/>
</dbReference>
<proteinExistence type="inferred from homology"/>
<dbReference type="InterPro" id="IPR010931">
    <property type="entry name" value="L_lactis_RepB_C"/>
</dbReference>
<gene>
    <name evidence="5" type="ORF">LEQ_0448c</name>
</gene>
<sequence>MSIARLKGQPLKLFELAVGNVDPQKNEKQVVLDFDEVCKLFNIKNNKVIRFRNIMRDLMSSSQFVFPRRIDAETGKKLPEVIISPIEKATYGDAGYDKLVITFTDSIMPYITDLKREFTQYSLTDISQLEKKYSIILYKIIMVFYNQYENYRKKGISNVDLDKYKNPTISLSDLRELTDTKNKYTKNSAVWLQKVVKSATDEINEKTDFTITYDKIKSGRHIAALKFKVDRTELLLTDSSTANINDLSLDEKIMFVSRCQKEYLLLKSVGFITPIFMSQREKIASLYELMVAYKEFEKRYPFSELEKHVKYVKSKTTTEIEDSLIGSYLLSCLENYVDKLVGQDNNEQSALTEKEEQEPVAIDEELVNKVISSKYMDLLIENEIVTLLDYSDARYMMSFDTLFRAYAKFEHDFGFAELKRHIGYIATKVGNIDKKGMASYLLNSVNNREKSLQENSNTRKIVQKESLPNWARDGYEPSKLSQDKKNYLLVKEKVLRAKMKISSEKEQKELEELIKKYPELVAKVEQDLN</sequence>
<dbReference type="EMBL" id="AWWH01000066">
    <property type="protein sequence ID" value="ETA74583.1"/>
    <property type="molecule type" value="Genomic_DNA"/>
</dbReference>
<dbReference type="InterPro" id="IPR036390">
    <property type="entry name" value="WH_DNA-bd_sf"/>
</dbReference>